<gene>
    <name evidence="6" type="ORF">EV189_0306</name>
</gene>
<evidence type="ECO:0000256" key="4">
    <source>
        <dbReference type="PROSITE-ProRule" id="PRU00335"/>
    </source>
</evidence>
<dbReference type="Gene3D" id="1.10.357.10">
    <property type="entry name" value="Tetracycline Repressor, domain 2"/>
    <property type="match status" value="1"/>
</dbReference>
<dbReference type="PANTHER" id="PTHR30055">
    <property type="entry name" value="HTH-TYPE TRANSCRIPTIONAL REGULATOR RUTR"/>
    <property type="match status" value="1"/>
</dbReference>
<dbReference type="EMBL" id="SGXD01000001">
    <property type="protein sequence ID" value="RZS91074.1"/>
    <property type="molecule type" value="Genomic_DNA"/>
</dbReference>
<name>A0A4Q7NVC2_9ACTN</name>
<dbReference type="SUPFAM" id="SSF48498">
    <property type="entry name" value="Tetracyclin repressor-like, C-terminal domain"/>
    <property type="match status" value="1"/>
</dbReference>
<dbReference type="Proteomes" id="UP000293638">
    <property type="component" value="Unassembled WGS sequence"/>
</dbReference>
<dbReference type="Pfam" id="PF21597">
    <property type="entry name" value="TetR_C_43"/>
    <property type="match status" value="1"/>
</dbReference>
<dbReference type="SUPFAM" id="SSF46689">
    <property type="entry name" value="Homeodomain-like"/>
    <property type="match status" value="1"/>
</dbReference>
<evidence type="ECO:0000256" key="3">
    <source>
        <dbReference type="ARBA" id="ARBA00023163"/>
    </source>
</evidence>
<evidence type="ECO:0000256" key="2">
    <source>
        <dbReference type="ARBA" id="ARBA00023125"/>
    </source>
</evidence>
<feature type="DNA-binding region" description="H-T-H motif" evidence="4">
    <location>
        <begin position="38"/>
        <end position="57"/>
    </location>
</feature>
<dbReference type="InterPro" id="IPR001647">
    <property type="entry name" value="HTH_TetR"/>
</dbReference>
<dbReference type="AlphaFoldDB" id="A0A4Q7NVC2"/>
<evidence type="ECO:0000259" key="5">
    <source>
        <dbReference type="PROSITE" id="PS50977"/>
    </source>
</evidence>
<dbReference type="InterPro" id="IPR049445">
    <property type="entry name" value="TetR_SbtR-like_C"/>
</dbReference>
<dbReference type="InterPro" id="IPR023772">
    <property type="entry name" value="DNA-bd_HTH_TetR-type_CS"/>
</dbReference>
<dbReference type="PROSITE" id="PS01081">
    <property type="entry name" value="HTH_TETR_1"/>
    <property type="match status" value="1"/>
</dbReference>
<dbReference type="PANTHER" id="PTHR30055:SF234">
    <property type="entry name" value="HTH-TYPE TRANSCRIPTIONAL REGULATOR BETI"/>
    <property type="match status" value="1"/>
</dbReference>
<evidence type="ECO:0000256" key="1">
    <source>
        <dbReference type="ARBA" id="ARBA00023015"/>
    </source>
</evidence>
<comment type="caution">
    <text evidence="6">The sequence shown here is derived from an EMBL/GenBank/DDBJ whole genome shotgun (WGS) entry which is preliminary data.</text>
</comment>
<dbReference type="InterPro" id="IPR009057">
    <property type="entry name" value="Homeodomain-like_sf"/>
</dbReference>
<sequence length="203" mass="21715">MTTAPSAERPLRKDAAENRRRVLSAARELLGRHGLDVSMDAIAAEAGVGTGTLYRRFPSKEALVDALVADIAESVRDAAERALARGDGTGLEAFLREVAASCASWRGFLARLWDAHRSPAQSAEVRALVDRLLAQARQHGRVGPGVELRDVLLLLWALRGVIETTEDEAPGSWERHLELHLVGLRVGLPPGEHRSGGAVGAAG</sequence>
<reference evidence="6 7" key="1">
    <citation type="submission" date="2019-02" db="EMBL/GenBank/DDBJ databases">
        <title>Genomic Encyclopedia of Type Strains, Phase IV (KMG-IV): sequencing the most valuable type-strain genomes for metagenomic binning, comparative biology and taxonomic classification.</title>
        <authorList>
            <person name="Goeker M."/>
        </authorList>
    </citation>
    <scope>NUCLEOTIDE SEQUENCE [LARGE SCALE GENOMIC DNA]</scope>
    <source>
        <strain evidence="6 7">DSM 45622</strain>
    </source>
</reference>
<dbReference type="PROSITE" id="PS50977">
    <property type="entry name" value="HTH_TETR_2"/>
    <property type="match status" value="1"/>
</dbReference>
<dbReference type="PRINTS" id="PR00455">
    <property type="entry name" value="HTHTETR"/>
</dbReference>
<dbReference type="OrthoDB" id="9795011at2"/>
<dbReference type="GO" id="GO:0000976">
    <property type="term" value="F:transcription cis-regulatory region binding"/>
    <property type="evidence" value="ECO:0007669"/>
    <property type="project" value="TreeGrafter"/>
</dbReference>
<keyword evidence="1" id="KW-0805">Transcription regulation</keyword>
<feature type="domain" description="HTH tetR-type" evidence="5">
    <location>
        <begin position="16"/>
        <end position="75"/>
    </location>
</feature>
<keyword evidence="3" id="KW-0804">Transcription</keyword>
<accession>A0A4Q7NVC2</accession>
<evidence type="ECO:0000313" key="6">
    <source>
        <dbReference type="EMBL" id="RZS91074.1"/>
    </source>
</evidence>
<dbReference type="Pfam" id="PF00440">
    <property type="entry name" value="TetR_N"/>
    <property type="match status" value="1"/>
</dbReference>
<dbReference type="GO" id="GO:0003700">
    <property type="term" value="F:DNA-binding transcription factor activity"/>
    <property type="evidence" value="ECO:0007669"/>
    <property type="project" value="TreeGrafter"/>
</dbReference>
<dbReference type="InterPro" id="IPR036271">
    <property type="entry name" value="Tet_transcr_reg_TetR-rel_C_sf"/>
</dbReference>
<organism evidence="6 7">
    <name type="scientific">Motilibacter rhizosphaerae</name>
    <dbReference type="NCBI Taxonomy" id="598652"/>
    <lineage>
        <taxon>Bacteria</taxon>
        <taxon>Bacillati</taxon>
        <taxon>Actinomycetota</taxon>
        <taxon>Actinomycetes</taxon>
        <taxon>Motilibacterales</taxon>
        <taxon>Motilibacteraceae</taxon>
        <taxon>Motilibacter</taxon>
    </lineage>
</organism>
<dbReference type="InterPro" id="IPR050109">
    <property type="entry name" value="HTH-type_TetR-like_transc_reg"/>
</dbReference>
<keyword evidence="7" id="KW-1185">Reference proteome</keyword>
<keyword evidence="2 4" id="KW-0238">DNA-binding</keyword>
<evidence type="ECO:0000313" key="7">
    <source>
        <dbReference type="Proteomes" id="UP000293638"/>
    </source>
</evidence>
<proteinExistence type="predicted"/>
<dbReference type="RefSeq" id="WP_130491183.1">
    <property type="nucleotide sequence ID" value="NZ_SGXD01000001.1"/>
</dbReference>
<protein>
    <submittedName>
        <fullName evidence="6">TetR family transcriptional regulator</fullName>
    </submittedName>
</protein>